<sequence>MPNTTSNLHNTNISTESPTTSAGPSTARSEVIEEGSTSAEESGSDSENSLSSDSARQRDSEDSESVSDSGEVSGYNAQSGPDSEQDNLTEREREEEDSAAASDESDSEASAAEATETPKSPESRSAPDTPPASAARSARSIIQSEDGQATEVEAQEQDDTLNVKTEEKTKSRKHSVSKEKSRPRLKTPRTWQQEMIRYVSLYVVPVLFIIPLSLLLSLNTILLTPLYNSIPLSLHTPSLYVFLSVPPSILYWAITLHHPTRDVISASVCLSLAALGGESIVVWGRRVGSLTGRVAGGEWGAWGARGILGLISVGGNLGFALLCFDFMSPIPPATKATDGIKNLINISIRSTIYMLHVWFGERIWDKILANDMYMFTPSPEKSILFISLLLTATSLLVRRSVSPLPFSRQTQKLILSTFKLSSSKRAKIKQITSILPRRALPLILFLRLPILILALRQHIYLRPTSSQSYVTARGELRVHTSERSITGQIVVADNLRDGYRFLRCDHSILGGRWIREKEIDGGQKKVEMGDSIFAVFNLQEAATLAHRSDTKESLARTLSLTTDLQVTLEGEDDVDLEESQRTLIIGLGVGISAQGYIRRGHHVDIVEIDPAIYAAATTYFDLPSSLLTSVNVMDGASFVSELATIARTNISDPSLSSEDAAALERVPKWTHVIQDCFTGGALPGEMFTKEFWEDLGELVVEDGIIAMNFVGLRKSKASRAVLVTLLSVFPQCRAFGDGFETNQGSNEVTNMVVFCTKIYSPLLSFRPPRSSDVRRSPLRSHVFSTFLAHEIQLDEIISEGDMDNPDMLLRRGNVEKLNKWQITTAIATWKAMQKILTPEMWLAY</sequence>
<dbReference type="GeneID" id="91087781"/>
<evidence type="ECO:0008006" key="5">
    <source>
        <dbReference type="Google" id="ProtNLM"/>
    </source>
</evidence>
<feature type="transmembrane region" description="Helical" evidence="2">
    <location>
        <begin position="199"/>
        <end position="218"/>
    </location>
</feature>
<gene>
    <name evidence="3" type="ORF">L203_103570</name>
</gene>
<feature type="compositionally biased region" description="Low complexity" evidence="1">
    <location>
        <begin position="34"/>
        <end position="54"/>
    </location>
</feature>
<accession>A0AAJ8JTW9</accession>
<dbReference type="KEGG" id="cdep:91087781"/>
<keyword evidence="2" id="KW-0812">Transmembrane</keyword>
<reference evidence="3" key="2">
    <citation type="journal article" date="2022" name="Elife">
        <title>Obligate sexual reproduction of a homothallic fungus closely related to the Cryptococcus pathogenic species complex.</title>
        <authorList>
            <person name="Passer A.R."/>
            <person name="Clancey S.A."/>
            <person name="Shea T."/>
            <person name="David-Palma M."/>
            <person name="Averette A.F."/>
            <person name="Boekhout T."/>
            <person name="Porcel B.M."/>
            <person name="Nowrousian M."/>
            <person name="Cuomo C.A."/>
            <person name="Sun S."/>
            <person name="Heitman J."/>
            <person name="Coelho M.A."/>
        </authorList>
    </citation>
    <scope>NUCLEOTIDE SEQUENCE</scope>
    <source>
        <strain evidence="3">CBS 7841</strain>
    </source>
</reference>
<keyword evidence="4" id="KW-1185">Reference proteome</keyword>
<dbReference type="RefSeq" id="XP_066069064.1">
    <property type="nucleotide sequence ID" value="XM_066212967.1"/>
</dbReference>
<organism evidence="3 4">
    <name type="scientific">Cryptococcus depauperatus CBS 7841</name>
    <dbReference type="NCBI Taxonomy" id="1295531"/>
    <lineage>
        <taxon>Eukaryota</taxon>
        <taxon>Fungi</taxon>
        <taxon>Dikarya</taxon>
        <taxon>Basidiomycota</taxon>
        <taxon>Agaricomycotina</taxon>
        <taxon>Tremellomycetes</taxon>
        <taxon>Tremellales</taxon>
        <taxon>Cryptococcaceae</taxon>
        <taxon>Cryptococcus</taxon>
    </lineage>
</organism>
<feature type="compositionally biased region" description="Acidic residues" evidence="1">
    <location>
        <begin position="83"/>
        <end position="107"/>
    </location>
</feature>
<dbReference type="Gene3D" id="3.40.50.150">
    <property type="entry name" value="Vaccinia Virus protein VP39"/>
    <property type="match status" value="1"/>
</dbReference>
<feature type="region of interest" description="Disordered" evidence="1">
    <location>
        <begin position="1"/>
        <end position="187"/>
    </location>
</feature>
<reference evidence="3" key="1">
    <citation type="submission" date="2016-06" db="EMBL/GenBank/DDBJ databases">
        <authorList>
            <person name="Cuomo C."/>
            <person name="Litvintseva A."/>
            <person name="Heitman J."/>
            <person name="Chen Y."/>
            <person name="Sun S."/>
            <person name="Springer D."/>
            <person name="Dromer F."/>
            <person name="Young S."/>
            <person name="Zeng Q."/>
            <person name="Chapman S."/>
            <person name="Gujja S."/>
            <person name="Saif S."/>
            <person name="Birren B."/>
        </authorList>
    </citation>
    <scope>NUCLEOTIDE SEQUENCE</scope>
    <source>
        <strain evidence="3">CBS 7841</strain>
    </source>
</reference>
<dbReference type="AlphaFoldDB" id="A0AAJ8JTW9"/>
<feature type="transmembrane region" description="Helical" evidence="2">
    <location>
        <begin position="263"/>
        <end position="284"/>
    </location>
</feature>
<reference evidence="3" key="3">
    <citation type="submission" date="2024-01" db="EMBL/GenBank/DDBJ databases">
        <authorList>
            <person name="Coelho M.A."/>
            <person name="David-Palma M."/>
            <person name="Shea T."/>
            <person name="Sun S."/>
            <person name="Cuomo C.A."/>
            <person name="Heitman J."/>
        </authorList>
    </citation>
    <scope>NUCLEOTIDE SEQUENCE</scope>
    <source>
        <strain evidence="3">CBS 7841</strain>
    </source>
</reference>
<proteinExistence type="predicted"/>
<feature type="compositionally biased region" description="Polar residues" evidence="1">
    <location>
        <begin position="1"/>
        <end position="28"/>
    </location>
</feature>
<evidence type="ECO:0000313" key="4">
    <source>
        <dbReference type="Proteomes" id="UP000094043"/>
    </source>
</evidence>
<feature type="transmembrane region" description="Helical" evidence="2">
    <location>
        <begin position="304"/>
        <end position="327"/>
    </location>
</feature>
<dbReference type="Proteomes" id="UP000094043">
    <property type="component" value="Chromosome 4"/>
</dbReference>
<evidence type="ECO:0000313" key="3">
    <source>
        <dbReference type="EMBL" id="WVN88364.1"/>
    </source>
</evidence>
<evidence type="ECO:0000256" key="1">
    <source>
        <dbReference type="SAM" id="MobiDB-lite"/>
    </source>
</evidence>
<protein>
    <recommendedName>
        <fullName evidence="5">Spermine/spermidine synthase</fullName>
    </recommendedName>
</protein>
<evidence type="ECO:0000256" key="2">
    <source>
        <dbReference type="SAM" id="Phobius"/>
    </source>
</evidence>
<dbReference type="EMBL" id="CP143787">
    <property type="protein sequence ID" value="WVN88364.1"/>
    <property type="molecule type" value="Genomic_DNA"/>
</dbReference>
<dbReference type="SUPFAM" id="SSF53335">
    <property type="entry name" value="S-adenosyl-L-methionine-dependent methyltransferases"/>
    <property type="match status" value="1"/>
</dbReference>
<dbReference type="InterPro" id="IPR029063">
    <property type="entry name" value="SAM-dependent_MTases_sf"/>
</dbReference>
<name>A0AAJ8JTW9_9TREE</name>
<keyword evidence="2" id="KW-1133">Transmembrane helix</keyword>
<keyword evidence="2" id="KW-0472">Membrane</keyword>
<feature type="transmembrane region" description="Helical" evidence="2">
    <location>
        <begin position="238"/>
        <end position="256"/>
    </location>
</feature>
<feature type="transmembrane region" description="Helical" evidence="2">
    <location>
        <begin position="439"/>
        <end position="459"/>
    </location>
</feature>
<feature type="compositionally biased region" description="Low complexity" evidence="1">
    <location>
        <begin position="108"/>
        <end position="140"/>
    </location>
</feature>